<dbReference type="Gene3D" id="2.40.10.10">
    <property type="entry name" value="Trypsin-like serine proteases"/>
    <property type="match status" value="1"/>
</dbReference>
<reference evidence="1 2" key="1">
    <citation type="submission" date="2009-10" db="EMBL/GenBank/DDBJ databases">
        <authorList>
            <person name="Joardar V."/>
            <person name="Shrivastava S."/>
            <person name="Brinkac L.M."/>
            <person name="Harkins D.M."/>
            <person name="Durkin A.S."/>
            <person name="Sutton G."/>
        </authorList>
    </citation>
    <scope>NUCLEOTIDE SEQUENCE [LARGE SCALE GENOMIC DNA]</scope>
    <source>
        <strain evidence="2">D str. 1873</strain>
        <plasmid evidence="1 2">pCLG2</plasmid>
    </source>
</reference>
<dbReference type="EMBL" id="CP001660">
    <property type="protein sequence ID" value="ACT33739.1"/>
    <property type="molecule type" value="Genomic_DNA"/>
</dbReference>
<keyword evidence="1" id="KW-0614">Plasmid</keyword>
<dbReference type="RefSeq" id="WP_012775930.1">
    <property type="nucleotide sequence ID" value="NC_012945.1"/>
</dbReference>
<organism evidence="1 2">
    <name type="scientific">Clostridium botulinum D str. 1873</name>
    <dbReference type="NCBI Taxonomy" id="592027"/>
    <lineage>
        <taxon>Bacteria</taxon>
        <taxon>Bacillati</taxon>
        <taxon>Bacillota</taxon>
        <taxon>Clostridia</taxon>
        <taxon>Eubacteriales</taxon>
        <taxon>Clostridiaceae</taxon>
        <taxon>Clostridium</taxon>
    </lineage>
</organism>
<evidence type="ECO:0000313" key="1">
    <source>
        <dbReference type="EMBL" id="ACT33739.1"/>
    </source>
</evidence>
<dbReference type="InterPro" id="IPR043504">
    <property type="entry name" value="Peptidase_S1_PA_chymotrypsin"/>
</dbReference>
<dbReference type="SUPFAM" id="SSF50494">
    <property type="entry name" value="Trypsin-like serine proteases"/>
    <property type="match status" value="1"/>
</dbReference>
<dbReference type="AlphaFoldDB" id="A0A9N7AP07"/>
<geneLocation type="plasmid" evidence="1 2">
    <name>pCLG2</name>
</geneLocation>
<gene>
    <name evidence="1" type="ORF">CLG_A0021</name>
</gene>
<dbReference type="GeneID" id="66320266"/>
<dbReference type="InterPro" id="IPR009003">
    <property type="entry name" value="Peptidase_S1_PA"/>
</dbReference>
<accession>A0A9N7AP07</accession>
<name>A0A9N7AP07_CLOBO</name>
<protein>
    <recommendedName>
        <fullName evidence="3">Peptidase S1 domain-containing protein</fullName>
    </recommendedName>
</protein>
<dbReference type="Proteomes" id="UP000006160">
    <property type="component" value="Plasmid pCLG2"/>
</dbReference>
<proteinExistence type="predicted"/>
<evidence type="ECO:0000313" key="2">
    <source>
        <dbReference type="Proteomes" id="UP000006160"/>
    </source>
</evidence>
<sequence length="315" mass="34636">MILNKNNYFIEENKLQENIASICNCDYKYFLNKKNVVGIGLGYKVKNGFYTNQLCVQVFVSRKYSENEININDRIPSMYKGILTDVKETGYFKACSLNKKIRPVLGGYSISVSTSEVINGTVGCLVVSGSYKFLLSTNHVLTRINVLPMKYPIIQPASVYGGYAPTDTVATLDKFIPIRFIKGEQQPTNLTDCALGLLTKPNIMSNKIALIGKVSCVKNPKLFGNVKKVGEATELTDGIITSINATFTVSYANGELALFKDQIITTLMGMEGDSGAILVDDKDCAVGMLFSTSHNNTAFNRLSTVLDQLDVHLPD</sequence>
<evidence type="ECO:0008006" key="3">
    <source>
        <dbReference type="Google" id="ProtNLM"/>
    </source>
</evidence>